<evidence type="ECO:0000313" key="3">
    <source>
        <dbReference type="Proteomes" id="UP001527925"/>
    </source>
</evidence>
<name>A0ABR4NKP2_9FUNG</name>
<dbReference type="EMBL" id="JADGIZ020000001">
    <property type="protein sequence ID" value="KAL2920091.1"/>
    <property type="molecule type" value="Genomic_DNA"/>
</dbReference>
<evidence type="ECO:0000313" key="2">
    <source>
        <dbReference type="EMBL" id="KAL2920091.1"/>
    </source>
</evidence>
<feature type="compositionally biased region" description="Polar residues" evidence="1">
    <location>
        <begin position="63"/>
        <end position="76"/>
    </location>
</feature>
<keyword evidence="3" id="KW-1185">Reference proteome</keyword>
<feature type="region of interest" description="Disordered" evidence="1">
    <location>
        <begin position="1"/>
        <end position="76"/>
    </location>
</feature>
<feature type="compositionally biased region" description="Low complexity" evidence="1">
    <location>
        <begin position="98"/>
        <end position="121"/>
    </location>
</feature>
<comment type="caution">
    <text evidence="2">The sequence shown here is derived from an EMBL/GenBank/DDBJ whole genome shotgun (WGS) entry which is preliminary data.</text>
</comment>
<sequence length="191" mass="20166">MADARRSIGRPASANGAASLARDTAPSRLGSKGPRSSPWQLKRASVSDPEIAEIDRPAMPARSASTLAKATSQSQSLALPQIPIIDAAIAGVPPPKLARSNSARSVARSNSARSSRAPAARQPSPETSLPVLPSLSFEQSISIPSLQELEADPHRQRINEVIANALRRTHESFAHLSDNPEDSAFTLPTLS</sequence>
<dbReference type="Proteomes" id="UP001527925">
    <property type="component" value="Unassembled WGS sequence"/>
</dbReference>
<accession>A0ABR4NKP2</accession>
<protein>
    <submittedName>
        <fullName evidence="2">Uncharacterized protein</fullName>
    </submittedName>
</protein>
<evidence type="ECO:0000256" key="1">
    <source>
        <dbReference type="SAM" id="MobiDB-lite"/>
    </source>
</evidence>
<feature type="region of interest" description="Disordered" evidence="1">
    <location>
        <begin position="93"/>
        <end position="133"/>
    </location>
</feature>
<reference evidence="2 3" key="1">
    <citation type="submission" date="2023-09" db="EMBL/GenBank/DDBJ databases">
        <title>Pangenome analysis of Batrachochytrium dendrobatidis and related Chytrids.</title>
        <authorList>
            <person name="Yacoub M.N."/>
            <person name="Stajich J.E."/>
            <person name="James T.Y."/>
        </authorList>
    </citation>
    <scope>NUCLEOTIDE SEQUENCE [LARGE SCALE GENOMIC DNA]</scope>
    <source>
        <strain evidence="2 3">JEL0888</strain>
    </source>
</reference>
<gene>
    <name evidence="2" type="ORF">HK105_200157</name>
</gene>
<organism evidence="2 3">
    <name type="scientific">Polyrhizophydium stewartii</name>
    <dbReference type="NCBI Taxonomy" id="2732419"/>
    <lineage>
        <taxon>Eukaryota</taxon>
        <taxon>Fungi</taxon>
        <taxon>Fungi incertae sedis</taxon>
        <taxon>Chytridiomycota</taxon>
        <taxon>Chytridiomycota incertae sedis</taxon>
        <taxon>Chytridiomycetes</taxon>
        <taxon>Rhizophydiales</taxon>
        <taxon>Rhizophydiales incertae sedis</taxon>
        <taxon>Polyrhizophydium</taxon>
    </lineage>
</organism>
<proteinExistence type="predicted"/>